<dbReference type="RefSeq" id="WP_216567961.1">
    <property type="nucleotide sequence ID" value="NZ_JAHMHK010000011.1"/>
</dbReference>
<evidence type="ECO:0000313" key="1">
    <source>
        <dbReference type="EMBL" id="MBU4693953.1"/>
    </source>
</evidence>
<name>A0ABS6DSF7_9MOLU</name>
<sequence length="57" mass="6542">MEFSVNISSKYTMKEIEGTGFFSGIDKLWKLNLEYMIAKTIDASLIDKCAINIEYKV</sequence>
<dbReference type="EMBL" id="JAHMHK010000011">
    <property type="protein sequence ID" value="MBU4693953.1"/>
    <property type="molecule type" value="Genomic_DNA"/>
</dbReference>
<organism evidence="1 2">
    <name type="scientific">Mycoplasma zalophidermidis</name>
    <dbReference type="NCBI Taxonomy" id="398174"/>
    <lineage>
        <taxon>Bacteria</taxon>
        <taxon>Bacillati</taxon>
        <taxon>Mycoplasmatota</taxon>
        <taxon>Mollicutes</taxon>
        <taxon>Mycoplasmataceae</taxon>
        <taxon>Mycoplasma</taxon>
    </lineage>
</organism>
<reference evidence="1" key="1">
    <citation type="submission" date="2021-06" db="EMBL/GenBank/DDBJ databases">
        <title>Novel Mycoplasma species detected in California sea lions (Zalophus californianus) from the USA.</title>
        <authorList>
            <person name="Volokhov D.V."/>
            <person name="Furtak V.A."/>
            <person name="Zagorodnyaya T.A."/>
        </authorList>
    </citation>
    <scope>NUCLEOTIDE SEQUENCE [LARGE SCALE GENOMIC DNA]</scope>
    <source>
        <strain evidence="1">CSL 4779</strain>
    </source>
</reference>
<evidence type="ECO:0000313" key="2">
    <source>
        <dbReference type="Proteomes" id="UP000812267"/>
    </source>
</evidence>
<gene>
    <name evidence="1" type="ORF">KQ878_03625</name>
</gene>
<comment type="caution">
    <text evidence="1">The sequence shown here is derived from an EMBL/GenBank/DDBJ whole genome shotgun (WGS) entry which is preliminary data.</text>
</comment>
<dbReference type="Proteomes" id="UP000812267">
    <property type="component" value="Unassembled WGS sequence"/>
</dbReference>
<keyword evidence="2" id="KW-1185">Reference proteome</keyword>
<protein>
    <submittedName>
        <fullName evidence="1">Uncharacterized protein</fullName>
    </submittedName>
</protein>
<proteinExistence type="predicted"/>
<accession>A0ABS6DSF7</accession>